<dbReference type="OrthoDB" id="9791602at2"/>
<evidence type="ECO:0000259" key="1">
    <source>
        <dbReference type="PROSITE" id="PS51819"/>
    </source>
</evidence>
<evidence type="ECO:0000313" key="3">
    <source>
        <dbReference type="Proteomes" id="UP000318413"/>
    </source>
</evidence>
<dbReference type="RefSeq" id="WP_140868056.1">
    <property type="nucleotide sequence ID" value="NZ_RCZK01000002.1"/>
</dbReference>
<dbReference type="Proteomes" id="UP000318413">
    <property type="component" value="Unassembled WGS sequence"/>
</dbReference>
<dbReference type="AlphaFoldDB" id="A0A502CMQ2"/>
<sequence length="130" mass="14555">MTAALIPELYVDDIDRSVSFYVQLGFSILYARATERFAMLERDGAQIMIEEPIGRTFLIHPLSHPRGSGVSFQIAVTSIDGLWKAIPAGTTIVLPIERHAYQRDADSVRVRQFVIADPDGYLLRFSETIA</sequence>
<dbReference type="PROSITE" id="PS51819">
    <property type="entry name" value="VOC"/>
    <property type="match status" value="1"/>
</dbReference>
<dbReference type="InterPro" id="IPR029068">
    <property type="entry name" value="Glyas_Bleomycin-R_OHBP_Dase"/>
</dbReference>
<dbReference type="Pfam" id="PF00903">
    <property type="entry name" value="Glyoxalase"/>
    <property type="match status" value="1"/>
</dbReference>
<proteinExistence type="predicted"/>
<dbReference type="EMBL" id="RCZK01000002">
    <property type="protein sequence ID" value="TPG14477.1"/>
    <property type="molecule type" value="Genomic_DNA"/>
</dbReference>
<name>A0A502CMQ2_9SPHN</name>
<protein>
    <submittedName>
        <fullName evidence="2">VOC family protein</fullName>
    </submittedName>
</protein>
<dbReference type="InterPro" id="IPR037523">
    <property type="entry name" value="VOC_core"/>
</dbReference>
<organism evidence="2 3">
    <name type="scientific">Sphingomonas oligophenolica</name>
    <dbReference type="NCBI Taxonomy" id="301154"/>
    <lineage>
        <taxon>Bacteria</taxon>
        <taxon>Pseudomonadati</taxon>
        <taxon>Pseudomonadota</taxon>
        <taxon>Alphaproteobacteria</taxon>
        <taxon>Sphingomonadales</taxon>
        <taxon>Sphingomonadaceae</taxon>
        <taxon>Sphingomonas</taxon>
    </lineage>
</organism>
<dbReference type="SUPFAM" id="SSF54593">
    <property type="entry name" value="Glyoxalase/Bleomycin resistance protein/Dihydroxybiphenyl dioxygenase"/>
    <property type="match status" value="1"/>
</dbReference>
<gene>
    <name evidence="2" type="ORF">EAH84_04030</name>
</gene>
<comment type="caution">
    <text evidence="2">The sequence shown here is derived from an EMBL/GenBank/DDBJ whole genome shotgun (WGS) entry which is preliminary data.</text>
</comment>
<keyword evidence="3" id="KW-1185">Reference proteome</keyword>
<dbReference type="Gene3D" id="3.10.180.10">
    <property type="entry name" value="2,3-Dihydroxybiphenyl 1,2-Dioxygenase, domain 1"/>
    <property type="match status" value="1"/>
</dbReference>
<reference evidence="2 3" key="1">
    <citation type="journal article" date="2019" name="Environ. Microbiol.">
        <title>Species interactions and distinct microbial communities in high Arctic permafrost affected cryosols are associated with the CH4 and CO2 gas fluxes.</title>
        <authorList>
            <person name="Altshuler I."/>
            <person name="Hamel J."/>
            <person name="Turney S."/>
            <person name="Magnuson E."/>
            <person name="Levesque R."/>
            <person name="Greer C."/>
            <person name="Whyte L.G."/>
        </authorList>
    </citation>
    <scope>NUCLEOTIDE SEQUENCE [LARGE SCALE GENOMIC DNA]</scope>
    <source>
        <strain evidence="2 3">S5.1</strain>
    </source>
</reference>
<evidence type="ECO:0000313" key="2">
    <source>
        <dbReference type="EMBL" id="TPG14477.1"/>
    </source>
</evidence>
<dbReference type="InterPro" id="IPR004360">
    <property type="entry name" value="Glyas_Fos-R_dOase_dom"/>
</dbReference>
<accession>A0A502CMQ2</accession>
<feature type="domain" description="VOC" evidence="1">
    <location>
        <begin position="3"/>
        <end position="128"/>
    </location>
</feature>